<feature type="compositionally biased region" description="Low complexity" evidence="3">
    <location>
        <begin position="213"/>
        <end position="223"/>
    </location>
</feature>
<dbReference type="SMART" id="SM00472">
    <property type="entry name" value="MIR"/>
    <property type="match status" value="3"/>
</dbReference>
<organism evidence="6 7">
    <name type="scientific">Smittium simulii</name>
    <dbReference type="NCBI Taxonomy" id="133385"/>
    <lineage>
        <taxon>Eukaryota</taxon>
        <taxon>Fungi</taxon>
        <taxon>Fungi incertae sedis</taxon>
        <taxon>Zoopagomycota</taxon>
        <taxon>Kickxellomycotina</taxon>
        <taxon>Harpellomycetes</taxon>
        <taxon>Harpellales</taxon>
        <taxon>Legeriomycetaceae</taxon>
        <taxon>Smittium</taxon>
    </lineage>
</organism>
<evidence type="ECO:0000256" key="3">
    <source>
        <dbReference type="SAM" id="MobiDB-lite"/>
    </source>
</evidence>
<dbReference type="PANTHER" id="PTHR46809:SF2">
    <property type="entry name" value="GH21273P"/>
    <property type="match status" value="1"/>
</dbReference>
<dbReference type="OrthoDB" id="5588846at2759"/>
<feature type="transmembrane region" description="Helical" evidence="4">
    <location>
        <begin position="300"/>
        <end position="321"/>
    </location>
</feature>
<dbReference type="Pfam" id="PF02815">
    <property type="entry name" value="MIR"/>
    <property type="match status" value="1"/>
</dbReference>
<feature type="compositionally biased region" description="Polar residues" evidence="3">
    <location>
        <begin position="248"/>
        <end position="267"/>
    </location>
</feature>
<protein>
    <recommendedName>
        <fullName evidence="5">MIR domain-containing protein</fullName>
    </recommendedName>
</protein>
<dbReference type="SUPFAM" id="SSF82109">
    <property type="entry name" value="MIR domain"/>
    <property type="match status" value="1"/>
</dbReference>
<dbReference type="InterPro" id="IPR036300">
    <property type="entry name" value="MIR_dom_sf"/>
</dbReference>
<feature type="region of interest" description="Disordered" evidence="3">
    <location>
        <begin position="1"/>
        <end position="292"/>
    </location>
</feature>
<feature type="compositionally biased region" description="Low complexity" evidence="3">
    <location>
        <begin position="1"/>
        <end position="17"/>
    </location>
</feature>
<dbReference type="AlphaFoldDB" id="A0A2T9Y571"/>
<feature type="region of interest" description="Disordered" evidence="3">
    <location>
        <begin position="406"/>
        <end position="428"/>
    </location>
</feature>
<evidence type="ECO:0000256" key="1">
    <source>
        <dbReference type="ARBA" id="ARBA00022729"/>
    </source>
</evidence>
<feature type="domain" description="MIR" evidence="5">
    <location>
        <begin position="438"/>
        <end position="493"/>
    </location>
</feature>
<dbReference type="Gene3D" id="2.80.10.50">
    <property type="match status" value="1"/>
</dbReference>
<feature type="compositionally biased region" description="Polar residues" evidence="3">
    <location>
        <begin position="46"/>
        <end position="67"/>
    </location>
</feature>
<gene>
    <name evidence="6" type="ORF">BB561_006314</name>
</gene>
<comment type="caution">
    <text evidence="6">The sequence shown here is derived from an EMBL/GenBank/DDBJ whole genome shotgun (WGS) entry which is preliminary data.</text>
</comment>
<dbReference type="CDD" id="cd23263">
    <property type="entry name" value="beta-trefoil_MIR"/>
    <property type="match status" value="1"/>
</dbReference>
<evidence type="ECO:0000256" key="4">
    <source>
        <dbReference type="SAM" id="Phobius"/>
    </source>
</evidence>
<keyword evidence="1" id="KW-0732">Signal</keyword>
<accession>A0A2T9Y571</accession>
<feature type="compositionally biased region" description="Low complexity" evidence="3">
    <location>
        <begin position="76"/>
        <end position="89"/>
    </location>
</feature>
<feature type="region of interest" description="Disordered" evidence="3">
    <location>
        <begin position="324"/>
        <end position="385"/>
    </location>
</feature>
<feature type="domain" description="MIR" evidence="5">
    <location>
        <begin position="563"/>
        <end position="615"/>
    </location>
</feature>
<evidence type="ECO:0000313" key="7">
    <source>
        <dbReference type="Proteomes" id="UP000245383"/>
    </source>
</evidence>
<feature type="compositionally biased region" description="Low complexity" evidence="3">
    <location>
        <begin position="339"/>
        <end position="354"/>
    </location>
</feature>
<feature type="compositionally biased region" description="Gly residues" evidence="3">
    <location>
        <begin position="181"/>
        <end position="191"/>
    </location>
</feature>
<keyword evidence="2" id="KW-0677">Repeat</keyword>
<dbReference type="Proteomes" id="UP000245383">
    <property type="component" value="Unassembled WGS sequence"/>
</dbReference>
<evidence type="ECO:0000313" key="6">
    <source>
        <dbReference type="EMBL" id="PVU87473.1"/>
    </source>
</evidence>
<feature type="compositionally biased region" description="Basic and acidic residues" evidence="3">
    <location>
        <begin position="324"/>
        <end position="338"/>
    </location>
</feature>
<dbReference type="InterPro" id="IPR016093">
    <property type="entry name" value="MIR_motif"/>
</dbReference>
<dbReference type="PROSITE" id="PS50919">
    <property type="entry name" value="MIR"/>
    <property type="match status" value="3"/>
</dbReference>
<dbReference type="STRING" id="133385.A0A2T9Y571"/>
<feature type="compositionally biased region" description="Gly residues" evidence="3">
    <location>
        <begin position="198"/>
        <end position="212"/>
    </location>
</feature>
<keyword evidence="4" id="KW-0812">Transmembrane</keyword>
<keyword evidence="4" id="KW-0472">Membrane</keyword>
<name>A0A2T9Y571_9FUNG</name>
<evidence type="ECO:0000259" key="5">
    <source>
        <dbReference type="PROSITE" id="PS50919"/>
    </source>
</evidence>
<keyword evidence="4" id="KW-1133">Transmembrane helix</keyword>
<dbReference type="EMBL" id="MBFR01000488">
    <property type="protein sequence ID" value="PVU87473.1"/>
    <property type="molecule type" value="Genomic_DNA"/>
</dbReference>
<feature type="domain" description="MIR" evidence="5">
    <location>
        <begin position="501"/>
        <end position="557"/>
    </location>
</feature>
<dbReference type="PANTHER" id="PTHR46809">
    <property type="entry name" value="STROMAL CELL-DERIVED FACTOR 2-LIKE PROTEIN"/>
    <property type="match status" value="1"/>
</dbReference>
<reference evidence="6 7" key="1">
    <citation type="journal article" date="2018" name="MBio">
        <title>Comparative Genomics Reveals the Core Gene Toolbox for the Fungus-Insect Symbiosis.</title>
        <authorList>
            <person name="Wang Y."/>
            <person name="Stata M."/>
            <person name="Wang W."/>
            <person name="Stajich J.E."/>
            <person name="White M.M."/>
            <person name="Moncalvo J.M."/>
        </authorList>
    </citation>
    <scope>NUCLEOTIDE SEQUENCE [LARGE SCALE GENOMIC DNA]</scope>
    <source>
        <strain evidence="6 7">SWE-8-4</strain>
    </source>
</reference>
<evidence type="ECO:0000256" key="2">
    <source>
        <dbReference type="ARBA" id="ARBA00022737"/>
    </source>
</evidence>
<sequence>MSYYNNNNQNYNFPNENDNWDESAENDGYMSRAPAPSTYGQAPRPDSQNRPPNGQGSGYGNINNSAGQVPPPLGNQQQFQSQGSGYGMSPRPNMPSNAPGYGPGPQGRPMGGPPGTGFMGGPEGRPMNGPPGPGSMGGPQGRPMDGPPGSMGGPQGRPMNGPPGPGSMGGPQGRPMDGPPGSMGGPQGRPMGGPPGPGSMGGPQGGPYGSGPQGYPQQGSQRPMGYNPGNQVPGTLGKTDTLPGYTPGNFNTNQASDSKVSHYNSSQPPRPLGNMPPGSYNQNQSLDPAKKDDKNKWMGIAAGSALGIGAAAAIGAGIYAYKKNDGDSDSDEKNKPQKMENNNNNNYQQNQYKPHSPNNDYQYKPHSPNNDYKYKPHSPNNDYKYGNNYNIADVVQAQAIVMAPPAYGHSRNSSRDSRNSNHHTSPHEYPILYHHDGDTHMKIGSVIALKHNMTGRLLRTDRDMMTSTGSNQNLVYCHRWNIEDYDKWQVIPQNKHAPPPGSPITYGTTVRLRHLETKRHLHSHQNFHCPMTGQNEITAFGSPNYSDDNDHWIVERWGDGGYGQNWSSDDIVVFRHASTGNTLHSHEVFYSDDVQSVTCFGPGREENDKWRVKLP</sequence>
<feature type="compositionally biased region" description="Gly residues" evidence="3">
    <location>
        <begin position="101"/>
        <end position="123"/>
    </location>
</feature>
<keyword evidence="7" id="KW-1185">Reference proteome</keyword>
<proteinExistence type="predicted"/>